<sequence length="275" mass="31125">MEIIRSLWAPYLDVVLVHADNGPHHWEPYLEDHTVKPLPAESHFTGAASLIDAGTSALRSLDPVPRFVVCLAGDCWLYRPEVLRDLLDEMAADDLRLAAARFEVARDAHGVVRQSGDPTLLPGVGLTTDFFVLDLEWAIRTDMIPLRFDEFLAAHGPLLDYLQEIVLLEKFFEGRFLGAVRLEMQRARWWKDGLGSEGLRQARRSLRVLDERPIDPTGRTAPPHKGHWPALGLSTTEDPTRKRDELRGVDDLRCGPTLRRFFAEDDLSWFNAKTG</sequence>
<feature type="region of interest" description="Disordered" evidence="1">
    <location>
        <begin position="213"/>
        <end position="240"/>
    </location>
</feature>
<accession>A0ABT7MG47</accession>
<dbReference type="Proteomes" id="UP001231924">
    <property type="component" value="Unassembled WGS sequence"/>
</dbReference>
<evidence type="ECO:0000256" key="1">
    <source>
        <dbReference type="SAM" id="MobiDB-lite"/>
    </source>
</evidence>
<dbReference type="EMBL" id="JASVWF010000006">
    <property type="protein sequence ID" value="MDL5158937.1"/>
    <property type="molecule type" value="Genomic_DNA"/>
</dbReference>
<reference evidence="2 3" key="1">
    <citation type="submission" date="2023-06" db="EMBL/GenBank/DDBJ databases">
        <title>Actinomycetospora Odt1-22.</title>
        <authorList>
            <person name="Supong K."/>
        </authorList>
    </citation>
    <scope>NUCLEOTIDE SEQUENCE [LARGE SCALE GENOMIC DNA]</scope>
    <source>
        <strain evidence="2 3">Odt1-22</strain>
    </source>
</reference>
<proteinExistence type="predicted"/>
<gene>
    <name evidence="2" type="ORF">QRT03_23415</name>
</gene>
<organism evidence="2 3">
    <name type="scientific">Actinomycetospora termitidis</name>
    <dbReference type="NCBI Taxonomy" id="3053470"/>
    <lineage>
        <taxon>Bacteria</taxon>
        <taxon>Bacillati</taxon>
        <taxon>Actinomycetota</taxon>
        <taxon>Actinomycetes</taxon>
        <taxon>Pseudonocardiales</taxon>
        <taxon>Pseudonocardiaceae</taxon>
        <taxon>Actinomycetospora</taxon>
    </lineage>
</organism>
<name>A0ABT7MG47_9PSEU</name>
<dbReference type="InterPro" id="IPR029044">
    <property type="entry name" value="Nucleotide-diphossugar_trans"/>
</dbReference>
<evidence type="ECO:0008006" key="4">
    <source>
        <dbReference type="Google" id="ProtNLM"/>
    </source>
</evidence>
<dbReference type="RefSeq" id="WP_286055499.1">
    <property type="nucleotide sequence ID" value="NZ_JASVWF010000006.1"/>
</dbReference>
<protein>
    <recommendedName>
        <fullName evidence="4">Glycosyl transferase</fullName>
    </recommendedName>
</protein>
<evidence type="ECO:0000313" key="3">
    <source>
        <dbReference type="Proteomes" id="UP001231924"/>
    </source>
</evidence>
<keyword evidence="3" id="KW-1185">Reference proteome</keyword>
<evidence type="ECO:0000313" key="2">
    <source>
        <dbReference type="EMBL" id="MDL5158937.1"/>
    </source>
</evidence>
<dbReference type="SUPFAM" id="SSF53448">
    <property type="entry name" value="Nucleotide-diphospho-sugar transferases"/>
    <property type="match status" value="1"/>
</dbReference>
<comment type="caution">
    <text evidence="2">The sequence shown here is derived from an EMBL/GenBank/DDBJ whole genome shotgun (WGS) entry which is preliminary data.</text>
</comment>